<organism evidence="1 2">
    <name type="scientific">Trichonephila clavata</name>
    <name type="common">Joro spider</name>
    <name type="synonym">Nephila clavata</name>
    <dbReference type="NCBI Taxonomy" id="2740835"/>
    <lineage>
        <taxon>Eukaryota</taxon>
        <taxon>Metazoa</taxon>
        <taxon>Ecdysozoa</taxon>
        <taxon>Arthropoda</taxon>
        <taxon>Chelicerata</taxon>
        <taxon>Arachnida</taxon>
        <taxon>Araneae</taxon>
        <taxon>Araneomorphae</taxon>
        <taxon>Entelegynae</taxon>
        <taxon>Araneoidea</taxon>
        <taxon>Nephilidae</taxon>
        <taxon>Trichonephila</taxon>
    </lineage>
</organism>
<gene>
    <name evidence="1" type="ORF">TNCT_468811</name>
</gene>
<name>A0A8X6LWZ7_TRICU</name>
<sequence length="68" mass="8032">MPDFNAFHEFFFLDRWDPRREEEPMDWEDAPTLPKADVHLNCAPISLTALQSKHRTLLGNSPKRILRL</sequence>
<evidence type="ECO:0000313" key="1">
    <source>
        <dbReference type="EMBL" id="GFR26006.1"/>
    </source>
</evidence>
<dbReference type="AlphaFoldDB" id="A0A8X6LWZ7"/>
<keyword evidence="2" id="KW-1185">Reference proteome</keyword>
<evidence type="ECO:0000313" key="2">
    <source>
        <dbReference type="Proteomes" id="UP000887116"/>
    </source>
</evidence>
<comment type="caution">
    <text evidence="1">The sequence shown here is derived from an EMBL/GenBank/DDBJ whole genome shotgun (WGS) entry which is preliminary data.</text>
</comment>
<reference evidence="1" key="1">
    <citation type="submission" date="2020-07" db="EMBL/GenBank/DDBJ databases">
        <title>Multicomponent nature underlies the extraordinary mechanical properties of spider dragline silk.</title>
        <authorList>
            <person name="Kono N."/>
            <person name="Nakamura H."/>
            <person name="Mori M."/>
            <person name="Yoshida Y."/>
            <person name="Ohtoshi R."/>
            <person name="Malay A.D."/>
            <person name="Moran D.A.P."/>
            <person name="Tomita M."/>
            <person name="Numata K."/>
            <person name="Arakawa K."/>
        </authorList>
    </citation>
    <scope>NUCLEOTIDE SEQUENCE</scope>
</reference>
<dbReference type="EMBL" id="BMAO01008750">
    <property type="protein sequence ID" value="GFR26006.1"/>
    <property type="molecule type" value="Genomic_DNA"/>
</dbReference>
<proteinExistence type="predicted"/>
<dbReference type="Proteomes" id="UP000887116">
    <property type="component" value="Unassembled WGS sequence"/>
</dbReference>
<accession>A0A8X6LWZ7</accession>
<protein>
    <submittedName>
        <fullName evidence="1">Uncharacterized protein</fullName>
    </submittedName>
</protein>